<dbReference type="AlphaFoldDB" id="A0A0L6CFD7"/>
<sequence>MGFGVEARRVRDSDLPLAWRFHALGSAISLEQPLGFNGTLSYLEQRTRVQRRDPAFLLPALDLLVSARDARLAAEIQYSALRCRRKRSGLRRPWVDEVTPTSPSRWPGDERVGAFHALRGWRSRRDPSPDLTDGVGAGVLDTVDLLLRAPTAQVDLHLLQRALDRGRRVAGTPGPAYRSISGGWVLGQLHLICCELPPLGERWSFVERRTA</sequence>
<proteinExistence type="predicted"/>
<comment type="caution">
    <text evidence="1">The sequence shown here is derived from an EMBL/GenBank/DDBJ whole genome shotgun (WGS) entry which is preliminary data.</text>
</comment>
<name>A0A0L6CFD7_9MICO</name>
<evidence type="ECO:0000313" key="2">
    <source>
        <dbReference type="Proteomes" id="UP000037397"/>
    </source>
</evidence>
<dbReference type="EMBL" id="LAIR01000002">
    <property type="protein sequence ID" value="KNX36243.1"/>
    <property type="molecule type" value="Genomic_DNA"/>
</dbReference>
<keyword evidence="2" id="KW-1185">Reference proteome</keyword>
<evidence type="ECO:0000313" key="1">
    <source>
        <dbReference type="EMBL" id="KNX36243.1"/>
    </source>
</evidence>
<protein>
    <submittedName>
        <fullName evidence="1">Uncharacterized protein</fullName>
    </submittedName>
</protein>
<accession>A0A0L6CFD7</accession>
<reference evidence="2" key="1">
    <citation type="submission" date="2015-03" db="EMBL/GenBank/DDBJ databases">
        <title>Luteipulveratus halotolerans sp. nov., a novel actinobacterium (Dermacoccaceae) from Sarawak, Malaysia.</title>
        <authorList>
            <person name="Juboi H."/>
            <person name="Basik A."/>
            <person name="Shamsul S.S."/>
            <person name="Arnold P."/>
            <person name="Schmitt E.K."/>
            <person name="Sanglier J.-J."/>
            <person name="Yeo T."/>
        </authorList>
    </citation>
    <scope>NUCLEOTIDE SEQUENCE [LARGE SCALE GENOMIC DNA]</scope>
    <source>
        <strain evidence="2">C296001</strain>
    </source>
</reference>
<dbReference type="OrthoDB" id="4829683at2"/>
<organism evidence="1 2">
    <name type="scientific">Luteipulveratus halotolerans</name>
    <dbReference type="NCBI Taxonomy" id="1631356"/>
    <lineage>
        <taxon>Bacteria</taxon>
        <taxon>Bacillati</taxon>
        <taxon>Actinomycetota</taxon>
        <taxon>Actinomycetes</taxon>
        <taxon>Micrococcales</taxon>
        <taxon>Dermacoccaceae</taxon>
        <taxon>Luteipulveratus</taxon>
    </lineage>
</organism>
<dbReference type="STRING" id="1631356.VV01_02340"/>
<dbReference type="Proteomes" id="UP000037397">
    <property type="component" value="Unassembled WGS sequence"/>
</dbReference>
<dbReference type="RefSeq" id="WP_050668480.1">
    <property type="nucleotide sequence ID" value="NZ_LAIR01000002.1"/>
</dbReference>
<gene>
    <name evidence="1" type="ORF">VV01_02340</name>
</gene>